<dbReference type="InterPro" id="IPR012674">
    <property type="entry name" value="Calycin"/>
</dbReference>
<dbReference type="Proteomes" id="UP000786811">
    <property type="component" value="Unassembled WGS sequence"/>
</dbReference>
<comment type="caution">
    <text evidence="2">The sequence shown here is derived from an EMBL/GenBank/DDBJ whole genome shotgun (WGS) entry which is preliminary data.</text>
</comment>
<dbReference type="EMBL" id="CAJNRD030001124">
    <property type="protein sequence ID" value="CAG5106195.1"/>
    <property type="molecule type" value="Genomic_DNA"/>
</dbReference>
<sequence>MLCVSVLVFLLIGVLAQELKQGPCPYIRPVSYNPTAYLGWYEYKRSPHIRNNDERCIKSMMYEPQKGVYKVLNKFHVDSINSTMTTFGDLYLNDDNTYFTSIIPHVGPKNTHFRVLSIDKEHVIVWSCEDRGFQHIESGWVYTATPRTPSAEIDEKIRRSYAKFGLQVPEMYTHNLEECRQIFATY</sequence>
<accession>A0A8J2HL96</accession>
<keyword evidence="3" id="KW-1185">Reference proteome</keyword>
<gene>
    <name evidence="2" type="ORF">HICCMSTLAB_LOCUS12139</name>
</gene>
<evidence type="ECO:0000313" key="2">
    <source>
        <dbReference type="EMBL" id="CAG5106195.1"/>
    </source>
</evidence>
<evidence type="ECO:0000313" key="3">
    <source>
        <dbReference type="Proteomes" id="UP000786811"/>
    </source>
</evidence>
<keyword evidence="1" id="KW-0732">Signal</keyword>
<proteinExistence type="predicted"/>
<reference evidence="2" key="1">
    <citation type="submission" date="2021-04" db="EMBL/GenBank/DDBJ databases">
        <authorList>
            <person name="Chebbi M.A.C M."/>
        </authorList>
    </citation>
    <scope>NUCLEOTIDE SEQUENCE</scope>
</reference>
<dbReference type="AlphaFoldDB" id="A0A8J2HL96"/>
<dbReference type="Gene3D" id="2.40.128.20">
    <property type="match status" value="1"/>
</dbReference>
<dbReference type="SUPFAM" id="SSF50814">
    <property type="entry name" value="Lipocalins"/>
    <property type="match status" value="1"/>
</dbReference>
<name>A0A8J2HL96_COTCN</name>
<organism evidence="2 3">
    <name type="scientific">Cotesia congregata</name>
    <name type="common">Parasitoid wasp</name>
    <name type="synonym">Apanteles congregatus</name>
    <dbReference type="NCBI Taxonomy" id="51543"/>
    <lineage>
        <taxon>Eukaryota</taxon>
        <taxon>Metazoa</taxon>
        <taxon>Ecdysozoa</taxon>
        <taxon>Arthropoda</taxon>
        <taxon>Hexapoda</taxon>
        <taxon>Insecta</taxon>
        <taxon>Pterygota</taxon>
        <taxon>Neoptera</taxon>
        <taxon>Endopterygota</taxon>
        <taxon>Hymenoptera</taxon>
        <taxon>Apocrita</taxon>
        <taxon>Ichneumonoidea</taxon>
        <taxon>Braconidae</taxon>
        <taxon>Microgastrinae</taxon>
        <taxon>Cotesia</taxon>
    </lineage>
</organism>
<protein>
    <submittedName>
        <fullName evidence="2">Uncharacterized protein</fullName>
    </submittedName>
</protein>
<evidence type="ECO:0000256" key="1">
    <source>
        <dbReference type="SAM" id="SignalP"/>
    </source>
</evidence>
<feature type="signal peptide" evidence="1">
    <location>
        <begin position="1"/>
        <end position="16"/>
    </location>
</feature>
<dbReference type="OrthoDB" id="10353596at2759"/>
<feature type="chain" id="PRO_5035225720" evidence="1">
    <location>
        <begin position="17"/>
        <end position="186"/>
    </location>
</feature>